<dbReference type="PANTHER" id="PTHR48079:SF9">
    <property type="entry name" value="PUTATIVE-RELATED"/>
    <property type="match status" value="1"/>
</dbReference>
<name>A0A0D2IQU6_9EURO</name>
<dbReference type="GO" id="GO:0004029">
    <property type="term" value="F:aldehyde dehydrogenase (NAD+) activity"/>
    <property type="evidence" value="ECO:0007669"/>
    <property type="project" value="TreeGrafter"/>
</dbReference>
<evidence type="ECO:0000313" key="2">
    <source>
        <dbReference type="EMBL" id="KIX99351.1"/>
    </source>
</evidence>
<organism evidence="2 3">
    <name type="scientific">Fonsecaea multimorphosa CBS 102226</name>
    <dbReference type="NCBI Taxonomy" id="1442371"/>
    <lineage>
        <taxon>Eukaryota</taxon>
        <taxon>Fungi</taxon>
        <taxon>Dikarya</taxon>
        <taxon>Ascomycota</taxon>
        <taxon>Pezizomycotina</taxon>
        <taxon>Eurotiomycetes</taxon>
        <taxon>Chaetothyriomycetidae</taxon>
        <taxon>Chaetothyriales</taxon>
        <taxon>Herpotrichiellaceae</taxon>
        <taxon>Fonsecaea</taxon>
    </lineage>
</organism>
<evidence type="ECO:0000313" key="3">
    <source>
        <dbReference type="Proteomes" id="UP000053411"/>
    </source>
</evidence>
<dbReference type="GeneID" id="27710673"/>
<dbReference type="InterPro" id="IPR036291">
    <property type="entry name" value="NAD(P)-bd_dom_sf"/>
</dbReference>
<dbReference type="SUPFAM" id="SSF51735">
    <property type="entry name" value="NAD(P)-binding Rossmann-fold domains"/>
    <property type="match status" value="1"/>
</dbReference>
<proteinExistence type="predicted"/>
<dbReference type="Gene3D" id="3.40.50.720">
    <property type="entry name" value="NAD(P)-binding Rossmann-like Domain"/>
    <property type="match status" value="1"/>
</dbReference>
<protein>
    <recommendedName>
        <fullName evidence="1">NAD-dependent epimerase/dehydratase domain-containing protein</fullName>
    </recommendedName>
</protein>
<dbReference type="CDD" id="cd05262">
    <property type="entry name" value="SDR_a7"/>
    <property type="match status" value="1"/>
</dbReference>
<dbReference type="Pfam" id="PF01370">
    <property type="entry name" value="Epimerase"/>
    <property type="match status" value="1"/>
</dbReference>
<dbReference type="VEuPathDB" id="FungiDB:Z520_04927"/>
<keyword evidence="3" id="KW-1185">Reference proteome</keyword>
<dbReference type="GO" id="GO:0005737">
    <property type="term" value="C:cytoplasm"/>
    <property type="evidence" value="ECO:0007669"/>
    <property type="project" value="TreeGrafter"/>
</dbReference>
<dbReference type="RefSeq" id="XP_016633474.1">
    <property type="nucleotide sequence ID" value="XM_016775431.1"/>
</dbReference>
<dbReference type="InterPro" id="IPR051783">
    <property type="entry name" value="NAD(P)-dependent_oxidoreduct"/>
</dbReference>
<feature type="domain" description="NAD-dependent epimerase/dehydratase" evidence="1">
    <location>
        <begin position="3"/>
        <end position="215"/>
    </location>
</feature>
<sequence>MRIFVTGATGFVGAAVVKELISGGHQVLGLARSDKGVAQLKSQGAEALHGTITDLEVLKKGASDCDAVIHLAFVHGSADFVGSCATDRAAITAMGSILAMAEGPRALIITSGTMLLKSGKLGDEDDAVDMTKPMAAARGPSEAVCLEFAKQGVRSIVVRLPPVTHGPGYSGLLGSFVNIALQKGVSAYVGEGQNHWNACHRDDAAKLYRMALEKAKPASIFHAVAEEGVPLKDIATEVGKHLNIPVISIAPENAESHFGWFKFGVMGDGIASSVKTREQLGWTPTHPTVIEDVPIVVDIMKTQAA</sequence>
<reference evidence="2 3" key="1">
    <citation type="submission" date="2015-01" db="EMBL/GenBank/DDBJ databases">
        <title>The Genome Sequence of Fonsecaea multimorphosa CBS 102226.</title>
        <authorList>
            <consortium name="The Broad Institute Genomics Platform"/>
            <person name="Cuomo C."/>
            <person name="de Hoog S."/>
            <person name="Gorbushina A."/>
            <person name="Stielow B."/>
            <person name="Teixiera M."/>
            <person name="Abouelleil A."/>
            <person name="Chapman S.B."/>
            <person name="Priest M."/>
            <person name="Young S.K."/>
            <person name="Wortman J."/>
            <person name="Nusbaum C."/>
            <person name="Birren B."/>
        </authorList>
    </citation>
    <scope>NUCLEOTIDE SEQUENCE [LARGE SCALE GENOMIC DNA]</scope>
    <source>
        <strain evidence="2 3">CBS 102226</strain>
    </source>
</reference>
<evidence type="ECO:0000259" key="1">
    <source>
        <dbReference type="Pfam" id="PF01370"/>
    </source>
</evidence>
<dbReference type="Proteomes" id="UP000053411">
    <property type="component" value="Unassembled WGS sequence"/>
</dbReference>
<gene>
    <name evidence="2" type="ORF">Z520_04927</name>
</gene>
<dbReference type="PANTHER" id="PTHR48079">
    <property type="entry name" value="PROTEIN YEEZ"/>
    <property type="match status" value="1"/>
</dbReference>
<dbReference type="InterPro" id="IPR001509">
    <property type="entry name" value="Epimerase_deHydtase"/>
</dbReference>
<dbReference type="OrthoDB" id="10262413at2759"/>
<dbReference type="AlphaFoldDB" id="A0A0D2IQU6"/>
<accession>A0A0D2IQU6</accession>
<dbReference type="STRING" id="1442371.A0A0D2IQU6"/>
<dbReference type="EMBL" id="KN848069">
    <property type="protein sequence ID" value="KIX99351.1"/>
    <property type="molecule type" value="Genomic_DNA"/>
</dbReference>